<gene>
    <name evidence="2" type="ORF">AB6713_09365</name>
</gene>
<name>A0ABV4HQ04_9GAMM</name>
<feature type="transmembrane region" description="Helical" evidence="1">
    <location>
        <begin position="46"/>
        <end position="65"/>
    </location>
</feature>
<protein>
    <recommendedName>
        <fullName evidence="4">Peptidase M56 domain-containing protein</fullName>
    </recommendedName>
</protein>
<keyword evidence="1" id="KW-1133">Transmembrane helix</keyword>
<keyword evidence="3" id="KW-1185">Reference proteome</keyword>
<keyword evidence="1" id="KW-0472">Membrane</keyword>
<evidence type="ECO:0000256" key="1">
    <source>
        <dbReference type="SAM" id="Phobius"/>
    </source>
</evidence>
<dbReference type="Proteomes" id="UP001566331">
    <property type="component" value="Unassembled WGS sequence"/>
</dbReference>
<accession>A0ABV4HQ04</accession>
<comment type="caution">
    <text evidence="2">The sequence shown here is derived from an EMBL/GenBank/DDBJ whole genome shotgun (WGS) entry which is preliminary data.</text>
</comment>
<feature type="transmembrane region" description="Helical" evidence="1">
    <location>
        <begin position="12"/>
        <end position="34"/>
    </location>
</feature>
<evidence type="ECO:0000313" key="3">
    <source>
        <dbReference type="Proteomes" id="UP001566331"/>
    </source>
</evidence>
<reference evidence="2 3" key="1">
    <citation type="submission" date="2024-07" db="EMBL/GenBank/DDBJ databases">
        <title>Luteimonas salilacus sp. nov., isolated from the shore soil of Salt Lake in Tibet of China.</title>
        <authorList>
            <person name="Zhang X."/>
            <person name="Li A."/>
        </authorList>
    </citation>
    <scope>NUCLEOTIDE SEQUENCE [LARGE SCALE GENOMIC DNA]</scope>
    <source>
        <strain evidence="2 3">B3-2-R+30</strain>
    </source>
</reference>
<dbReference type="RefSeq" id="WP_370564489.1">
    <property type="nucleotide sequence ID" value="NZ_JBFWIB010000008.1"/>
</dbReference>
<keyword evidence="1" id="KW-0812">Transmembrane</keyword>
<feature type="transmembrane region" description="Helical" evidence="1">
    <location>
        <begin position="108"/>
        <end position="134"/>
    </location>
</feature>
<evidence type="ECO:0000313" key="2">
    <source>
        <dbReference type="EMBL" id="MEZ0474826.1"/>
    </source>
</evidence>
<proteinExistence type="predicted"/>
<sequence>MTEALAMLMPALALALLHFLWQGALVGLLAWLALVLLSNARPQARYVVACLALLACVLLPVWSLAQALTGEDAAAVARGALAAGGIDTTMPATQGGALRVLPAPSVGALPWIVALWAAGVCLLSLRMACGLLWVRRLCRDAHAEAGSRWQACVDRLAPRLGIGRRVLLRLVDAGDSPVTAGWWRPWAAIRTQAWT</sequence>
<dbReference type="EMBL" id="JBFWIC010000010">
    <property type="protein sequence ID" value="MEZ0474826.1"/>
    <property type="molecule type" value="Genomic_DNA"/>
</dbReference>
<organism evidence="2 3">
    <name type="scientific">Luteimonas salinilitoris</name>
    <dbReference type="NCBI Taxonomy" id="3237697"/>
    <lineage>
        <taxon>Bacteria</taxon>
        <taxon>Pseudomonadati</taxon>
        <taxon>Pseudomonadota</taxon>
        <taxon>Gammaproteobacteria</taxon>
        <taxon>Lysobacterales</taxon>
        <taxon>Lysobacteraceae</taxon>
        <taxon>Luteimonas</taxon>
    </lineage>
</organism>
<evidence type="ECO:0008006" key="4">
    <source>
        <dbReference type="Google" id="ProtNLM"/>
    </source>
</evidence>